<gene>
    <name evidence="8" type="ORF">EZMO1_1292</name>
</gene>
<evidence type="ECO:0000313" key="9">
    <source>
        <dbReference type="Proteomes" id="UP000071065"/>
    </source>
</evidence>
<dbReference type="SUPFAM" id="SSF56645">
    <property type="entry name" value="Acyl-CoA dehydrogenase NM domain-like"/>
    <property type="match status" value="1"/>
</dbReference>
<dbReference type="InterPro" id="IPR036250">
    <property type="entry name" value="AcylCo_DH-like_C"/>
</dbReference>
<dbReference type="PATRIC" id="fig|570277.3.peg.1412"/>
<dbReference type="KEGG" id="emp:EZMO1_1292"/>
<keyword evidence="5" id="KW-0560">Oxidoreductase</keyword>
<evidence type="ECO:0000256" key="4">
    <source>
        <dbReference type="ARBA" id="ARBA00022827"/>
    </source>
</evidence>
<evidence type="ECO:0000256" key="3">
    <source>
        <dbReference type="ARBA" id="ARBA00022630"/>
    </source>
</evidence>
<accession>A0A142B9Q8</accession>
<dbReference type="InterPro" id="IPR009075">
    <property type="entry name" value="AcylCo_DH/oxidase_C"/>
</dbReference>
<dbReference type="STRING" id="570277.EZMO1_1292"/>
<dbReference type="Proteomes" id="UP000071065">
    <property type="component" value="Chromosome"/>
</dbReference>
<sequence>MDFTFNEDQLMFHDSVQSFLTNEVTPEHIREQWTTRSGRSQPLWNQLAELGLTAVTVPENFGGLGMNEPDFLLIAEECGYAALPEPLVETVMVVVPLIASLGDEAHHFKEQWLPLIASGEARVAIQHSTNPLVADAHIADLLLLEESGSLYAVPTNEVELTENESVDPSRKLFSVQWRATAENCIATGEQAEQLWADALNRGALAVAAQQQGIARRVIDISVDYTFERKQFGKPVGSFQAVKHHMANVAVKIEFAKPVLYRAAYAVAHQLPDAARQVSHAKLVTSEAALLAAKNGIQVHGAMGYTWEVDLQIFMKRA</sequence>
<dbReference type="Gene3D" id="1.10.540.10">
    <property type="entry name" value="Acyl-CoA dehydrogenase/oxidase, N-terminal domain"/>
    <property type="match status" value="1"/>
</dbReference>
<feature type="domain" description="Acyl-CoA dehydrogenase/oxidase N-terminal" evidence="7">
    <location>
        <begin position="6"/>
        <end position="120"/>
    </location>
</feature>
<reference evidence="8 9" key="1">
    <citation type="journal article" date="2016" name="Front. Microbiol.">
        <title>Genomic Insight into the Host-Endosymbiont Relationship of Endozoicomonas montiporae CL-33(T) with its Coral Host.</title>
        <authorList>
            <person name="Ding J.-Y."/>
            <person name="Shiu J.-H."/>
            <person name="Chen W.-M."/>
            <person name="Chiang Y.-R."/>
            <person name="Tang S.-L."/>
        </authorList>
    </citation>
    <scope>NUCLEOTIDE SEQUENCE [LARGE SCALE GENOMIC DNA]</scope>
    <source>
        <strain evidence="8 9">CL-33</strain>
    </source>
</reference>
<comment type="similarity">
    <text evidence="2">Belongs to the acyl-CoA dehydrogenase family.</text>
</comment>
<organism evidence="8 9">
    <name type="scientific">Endozoicomonas montiporae CL-33</name>
    <dbReference type="NCBI Taxonomy" id="570277"/>
    <lineage>
        <taxon>Bacteria</taxon>
        <taxon>Pseudomonadati</taxon>
        <taxon>Pseudomonadota</taxon>
        <taxon>Gammaproteobacteria</taxon>
        <taxon>Oceanospirillales</taxon>
        <taxon>Endozoicomonadaceae</taxon>
        <taxon>Endozoicomonas</taxon>
    </lineage>
</organism>
<evidence type="ECO:0000256" key="2">
    <source>
        <dbReference type="ARBA" id="ARBA00009347"/>
    </source>
</evidence>
<evidence type="ECO:0000256" key="5">
    <source>
        <dbReference type="ARBA" id="ARBA00023002"/>
    </source>
</evidence>
<evidence type="ECO:0000256" key="1">
    <source>
        <dbReference type="ARBA" id="ARBA00001974"/>
    </source>
</evidence>
<dbReference type="InterPro" id="IPR009100">
    <property type="entry name" value="AcylCoA_DH/oxidase_NM_dom_sf"/>
</dbReference>
<protein>
    <submittedName>
        <fullName evidence="8">Acyl-CoA dehydrogenase</fullName>
    </submittedName>
</protein>
<evidence type="ECO:0000313" key="8">
    <source>
        <dbReference type="EMBL" id="AMO55484.1"/>
    </source>
</evidence>
<name>A0A142B9Q8_9GAMM</name>
<dbReference type="PANTHER" id="PTHR43884:SF20">
    <property type="entry name" value="ACYL-COA DEHYDROGENASE FADE28"/>
    <property type="match status" value="1"/>
</dbReference>
<comment type="cofactor">
    <cofactor evidence="1">
        <name>FAD</name>
        <dbReference type="ChEBI" id="CHEBI:57692"/>
    </cofactor>
</comment>
<keyword evidence="4" id="KW-0274">FAD</keyword>
<dbReference type="PANTHER" id="PTHR43884">
    <property type="entry name" value="ACYL-COA DEHYDROGENASE"/>
    <property type="match status" value="1"/>
</dbReference>
<dbReference type="Pfam" id="PF02771">
    <property type="entry name" value="Acyl-CoA_dh_N"/>
    <property type="match status" value="1"/>
</dbReference>
<dbReference type="GO" id="GO:0003995">
    <property type="term" value="F:acyl-CoA dehydrogenase activity"/>
    <property type="evidence" value="ECO:0007669"/>
    <property type="project" value="TreeGrafter"/>
</dbReference>
<dbReference type="GO" id="GO:0050660">
    <property type="term" value="F:flavin adenine dinucleotide binding"/>
    <property type="evidence" value="ECO:0007669"/>
    <property type="project" value="InterPro"/>
</dbReference>
<evidence type="ECO:0000259" key="6">
    <source>
        <dbReference type="Pfam" id="PF00441"/>
    </source>
</evidence>
<dbReference type="InterPro" id="IPR037069">
    <property type="entry name" value="AcylCoA_DH/ox_N_sf"/>
</dbReference>
<dbReference type="EMBL" id="CP013251">
    <property type="protein sequence ID" value="AMO55484.1"/>
    <property type="molecule type" value="Genomic_DNA"/>
</dbReference>
<dbReference type="Gene3D" id="1.20.140.10">
    <property type="entry name" value="Butyryl-CoA Dehydrogenase, subunit A, domain 3"/>
    <property type="match status" value="1"/>
</dbReference>
<feature type="domain" description="Acyl-CoA dehydrogenase/oxidase C-terminal" evidence="6">
    <location>
        <begin position="197"/>
        <end position="317"/>
    </location>
</feature>
<dbReference type="RefSeq" id="WP_169740815.1">
    <property type="nucleotide sequence ID" value="NZ_CP013251.1"/>
</dbReference>
<proteinExistence type="inferred from homology"/>
<dbReference type="AlphaFoldDB" id="A0A142B9Q8"/>
<evidence type="ECO:0000259" key="7">
    <source>
        <dbReference type="Pfam" id="PF02771"/>
    </source>
</evidence>
<dbReference type="Pfam" id="PF00441">
    <property type="entry name" value="Acyl-CoA_dh_1"/>
    <property type="match status" value="1"/>
</dbReference>
<dbReference type="InterPro" id="IPR013786">
    <property type="entry name" value="AcylCoA_DH/ox_N"/>
</dbReference>
<keyword evidence="3" id="KW-0285">Flavoprotein</keyword>
<dbReference type="SUPFAM" id="SSF47203">
    <property type="entry name" value="Acyl-CoA dehydrogenase C-terminal domain-like"/>
    <property type="match status" value="1"/>
</dbReference>